<evidence type="ECO:0000256" key="1">
    <source>
        <dbReference type="SAM" id="Phobius"/>
    </source>
</evidence>
<proteinExistence type="predicted"/>
<protein>
    <submittedName>
        <fullName evidence="2">Uncharacterized protein</fullName>
    </submittedName>
</protein>
<evidence type="ECO:0000313" key="2">
    <source>
        <dbReference type="EMBL" id="GAH66099.1"/>
    </source>
</evidence>
<keyword evidence="1" id="KW-1133">Transmembrane helix</keyword>
<sequence>QETFLWVCDLAMNSEFEVNCDYEDSILLGDINTITTSFYNMIYADYGSDITVKFESPTLGILEFDRQFNTTFQINLMVPEEPENFPHINGSLKIYKNSKVIGEIPVFFYTNINYIINNSYKKDNNKIRLEVNISRALYSGYQPVASSQVQADVFRNDVYIETLNFSKNDFADYSKFTLYHEINGSGTYTYNASLFDEFYPSGCCLFTIQHIVAPPSPPPPEINGPILAIIGLVGSVTVVGVTMNVGNRVKKRRSKRVIEPEQKS</sequence>
<accession>X1IJ12</accession>
<feature type="non-terminal residue" evidence="2">
    <location>
        <position position="264"/>
    </location>
</feature>
<organism evidence="2">
    <name type="scientific">marine sediment metagenome</name>
    <dbReference type="NCBI Taxonomy" id="412755"/>
    <lineage>
        <taxon>unclassified sequences</taxon>
        <taxon>metagenomes</taxon>
        <taxon>ecological metagenomes</taxon>
    </lineage>
</organism>
<gene>
    <name evidence="2" type="ORF">S03H2_48654</name>
</gene>
<dbReference type="EMBL" id="BARU01030688">
    <property type="protein sequence ID" value="GAH66099.1"/>
    <property type="molecule type" value="Genomic_DNA"/>
</dbReference>
<dbReference type="AlphaFoldDB" id="X1IJ12"/>
<feature type="transmembrane region" description="Helical" evidence="1">
    <location>
        <begin position="226"/>
        <end position="246"/>
    </location>
</feature>
<keyword evidence="1" id="KW-0812">Transmembrane</keyword>
<name>X1IJ12_9ZZZZ</name>
<comment type="caution">
    <text evidence="2">The sequence shown here is derived from an EMBL/GenBank/DDBJ whole genome shotgun (WGS) entry which is preliminary data.</text>
</comment>
<keyword evidence="1" id="KW-0472">Membrane</keyword>
<reference evidence="2" key="1">
    <citation type="journal article" date="2014" name="Front. Microbiol.">
        <title>High frequency of phylogenetically diverse reductive dehalogenase-homologous genes in deep subseafloor sedimentary metagenomes.</title>
        <authorList>
            <person name="Kawai M."/>
            <person name="Futagami T."/>
            <person name="Toyoda A."/>
            <person name="Takaki Y."/>
            <person name="Nishi S."/>
            <person name="Hori S."/>
            <person name="Arai W."/>
            <person name="Tsubouchi T."/>
            <person name="Morono Y."/>
            <person name="Uchiyama I."/>
            <person name="Ito T."/>
            <person name="Fujiyama A."/>
            <person name="Inagaki F."/>
            <person name="Takami H."/>
        </authorList>
    </citation>
    <scope>NUCLEOTIDE SEQUENCE</scope>
    <source>
        <strain evidence="2">Expedition CK06-06</strain>
    </source>
</reference>
<feature type="non-terminal residue" evidence="2">
    <location>
        <position position="1"/>
    </location>
</feature>